<organism evidence="1">
    <name type="scientific">Prunus dulcis</name>
    <name type="common">Almond</name>
    <name type="synonym">Amygdalus dulcis</name>
    <dbReference type="NCBI Taxonomy" id="3755"/>
    <lineage>
        <taxon>Eukaryota</taxon>
        <taxon>Viridiplantae</taxon>
        <taxon>Streptophyta</taxon>
        <taxon>Embryophyta</taxon>
        <taxon>Tracheophyta</taxon>
        <taxon>Spermatophyta</taxon>
        <taxon>Magnoliopsida</taxon>
        <taxon>eudicotyledons</taxon>
        <taxon>Gunneridae</taxon>
        <taxon>Pentapetalae</taxon>
        <taxon>rosids</taxon>
        <taxon>fabids</taxon>
        <taxon>Rosales</taxon>
        <taxon>Rosaceae</taxon>
        <taxon>Amygdaloideae</taxon>
        <taxon>Amygdaleae</taxon>
        <taxon>Prunus</taxon>
    </lineage>
</organism>
<dbReference type="PANTHER" id="PTHR34677:SF1">
    <property type="entry name" value="TRANSMEMBRANE PROTEIN"/>
    <property type="match status" value="1"/>
</dbReference>
<dbReference type="AlphaFoldDB" id="A0A4Y1RHI7"/>
<sequence length="321" mass="34413">MEVSVKFLKAPHAFSHLNSATFAFEALVGGNAASCTNCSFSCKLDDEMGSNCGTRKVSYSGLQDGNHTFEVCTNGPQGIGCALHNWTVDTVPPTASVTASRSFTDALNVSVNISFSESCSGGGGFGCLSANTCNLLVYGAGQVIPSSLSILQPNLKYSVLVGLSSSVQYGRVVLVMDKNFCTDIAGNRFVRTENSRFYVRIDRRNVFVNLRIHIPERLLQLNGETRTVQATNNYNNLKIYVYFSEPVLNSSAQILNSLNISQGSLLPASGNNTGNRRFGFVVANMSSIAIITVSLNSNLIISRQGTPVSPISPATFLFGTN</sequence>
<protein>
    <submittedName>
        <fullName evidence="1">Uncharacterized protein</fullName>
    </submittedName>
</protein>
<proteinExistence type="predicted"/>
<dbReference type="PANTHER" id="PTHR34677">
    <property type="match status" value="1"/>
</dbReference>
<dbReference type="EMBL" id="AP019301">
    <property type="protein sequence ID" value="BBH03799.1"/>
    <property type="molecule type" value="Genomic_DNA"/>
</dbReference>
<gene>
    <name evidence="1" type="ORF">Prudu_014763</name>
</gene>
<accession>A0A4Y1RHI7</accession>
<reference evidence="1" key="1">
    <citation type="journal article" date="2019" name="Science">
        <title>Mutation of a bHLH transcription factor allowed almond domestication.</title>
        <authorList>
            <person name="Sanchez-Perez R."/>
            <person name="Pavan S."/>
            <person name="Mazzeo R."/>
            <person name="Moldovan C."/>
            <person name="Aiese Cigliano R."/>
            <person name="Del Cueto J."/>
            <person name="Ricciardi F."/>
            <person name="Lotti C."/>
            <person name="Ricciardi L."/>
            <person name="Dicenta F."/>
            <person name="Lopez-Marques R.L."/>
            <person name="Lindberg Moller B."/>
        </authorList>
    </citation>
    <scope>NUCLEOTIDE SEQUENCE</scope>
</reference>
<evidence type="ECO:0000313" key="1">
    <source>
        <dbReference type="EMBL" id="BBH03799.1"/>
    </source>
</evidence>
<name>A0A4Y1RHI7_PRUDU</name>